<accession>A0A3E1P9D9</accession>
<sequence>MEHIRDLFGTGKPLKVNGGVSASSVFSSGSGAGRQPFSWYLNGNVNTNILGRINLPFSFNLTNAGAGYSYPTMPNRLSLHPGYKGVTAHIGDVAMTFSPYTLNGHQFTGIGLDIAPEPGWAISVMYGRLLRAVNYDSTNKSILPTYKRMAYGAKLSLIQRDYTLYASFIKAWDSKDPLQYLPDTLGIYPKEDLAFSVGAIARPTKGMEFTVEYANSALKLDKRDYNRTPKGGGSYNLLESVFMYDARNTQYYKAIRLGMNYAIHKSVLGFGYERIDPGYQTLGAYYMNNDLENITVNLSQPMLHDKLTLSGNVGYQRDDLNHVKAGSTFRMVSAVNAAFRPNDRWNANFNYSNFQTYTHIKPQFEQINQTNPYEYMDTLNFKQISQSAALTLSYMLKNNKKKAHNINVNLSIQDAADIQNDVLYKGNGSRFYNSSTGYTLLLIPKQISFMAAFNLSYNTIGRDDFLTLGPTLGVNARLFNRKVTAGFTSSYNQSANNGQQQGQVLNLRMNAGYMLKKKHNLNMNAVHQTKWSSKGTMGSLTATLGYNYSF</sequence>
<protein>
    <recommendedName>
        <fullName evidence="3">TonB-dependent receptor</fullName>
    </recommendedName>
</protein>
<gene>
    <name evidence="1" type="ORF">DXN04_04680</name>
</gene>
<dbReference type="AlphaFoldDB" id="A0A3E1P9D9"/>
<name>A0A3E1P9D9_9BACT</name>
<reference evidence="1 2" key="1">
    <citation type="submission" date="2018-08" db="EMBL/GenBank/DDBJ databases">
        <title>Chitinophaga sp. K20C18050901, a novel bacterium isolated from forest soil.</title>
        <authorList>
            <person name="Wang C."/>
        </authorList>
    </citation>
    <scope>NUCLEOTIDE SEQUENCE [LARGE SCALE GENOMIC DNA]</scope>
    <source>
        <strain evidence="1 2">K20C18050901</strain>
    </source>
</reference>
<comment type="caution">
    <text evidence="1">The sequence shown here is derived from an EMBL/GenBank/DDBJ whole genome shotgun (WGS) entry which is preliminary data.</text>
</comment>
<keyword evidence="2" id="KW-1185">Reference proteome</keyword>
<evidence type="ECO:0000313" key="1">
    <source>
        <dbReference type="EMBL" id="RFM36799.1"/>
    </source>
</evidence>
<dbReference type="Proteomes" id="UP000261174">
    <property type="component" value="Unassembled WGS sequence"/>
</dbReference>
<dbReference type="EMBL" id="QTJV01000001">
    <property type="protein sequence ID" value="RFM36799.1"/>
    <property type="molecule type" value="Genomic_DNA"/>
</dbReference>
<evidence type="ECO:0008006" key="3">
    <source>
        <dbReference type="Google" id="ProtNLM"/>
    </source>
</evidence>
<evidence type="ECO:0000313" key="2">
    <source>
        <dbReference type="Proteomes" id="UP000261174"/>
    </source>
</evidence>
<organism evidence="1 2">
    <name type="scientific">Chitinophaga silvisoli</name>
    <dbReference type="NCBI Taxonomy" id="2291814"/>
    <lineage>
        <taxon>Bacteria</taxon>
        <taxon>Pseudomonadati</taxon>
        <taxon>Bacteroidota</taxon>
        <taxon>Chitinophagia</taxon>
        <taxon>Chitinophagales</taxon>
        <taxon>Chitinophagaceae</taxon>
        <taxon>Chitinophaga</taxon>
    </lineage>
</organism>
<proteinExistence type="predicted"/>